<proteinExistence type="predicted"/>
<dbReference type="OrthoDB" id="10067503at2759"/>
<reference evidence="3" key="1">
    <citation type="journal article" date="2020" name="Ecol. Evol.">
        <title>Genome structure and content of the rice root-knot nematode (Meloidogyne graminicola).</title>
        <authorList>
            <person name="Phan N.T."/>
            <person name="Danchin E.G.J."/>
            <person name="Klopp C."/>
            <person name="Perfus-Barbeoch L."/>
            <person name="Kozlowski D.K."/>
            <person name="Koutsovoulos G.D."/>
            <person name="Lopez-Roques C."/>
            <person name="Bouchez O."/>
            <person name="Zahm M."/>
            <person name="Besnard G."/>
            <person name="Bellafiore S."/>
        </authorList>
    </citation>
    <scope>NUCLEOTIDE SEQUENCE</scope>
    <source>
        <strain evidence="3">VN-18</strain>
    </source>
</reference>
<dbReference type="PANTHER" id="PTHR45971">
    <property type="entry name" value="PHOX (PX) DOMAIN-CONTAINING PROTEIN"/>
    <property type="match status" value="1"/>
</dbReference>
<accession>A0A8T0A443</accession>
<evidence type="ECO:0000313" key="3">
    <source>
        <dbReference type="EMBL" id="KAF7639713.1"/>
    </source>
</evidence>
<dbReference type="SMART" id="SM01175">
    <property type="entry name" value="DUF4206"/>
    <property type="match status" value="1"/>
</dbReference>
<gene>
    <name evidence="3" type="ORF">Mgra_00000634</name>
</gene>
<comment type="caution">
    <text evidence="3">The sequence shown here is derived from an EMBL/GenBank/DDBJ whole genome shotgun (WGS) entry which is preliminary data.</text>
</comment>
<evidence type="ECO:0000256" key="1">
    <source>
        <dbReference type="SAM" id="MobiDB-lite"/>
    </source>
</evidence>
<feature type="compositionally biased region" description="Low complexity" evidence="1">
    <location>
        <begin position="218"/>
        <end position="230"/>
    </location>
</feature>
<organism evidence="3 4">
    <name type="scientific">Meloidogyne graminicola</name>
    <dbReference type="NCBI Taxonomy" id="189291"/>
    <lineage>
        <taxon>Eukaryota</taxon>
        <taxon>Metazoa</taxon>
        <taxon>Ecdysozoa</taxon>
        <taxon>Nematoda</taxon>
        <taxon>Chromadorea</taxon>
        <taxon>Rhabditida</taxon>
        <taxon>Tylenchina</taxon>
        <taxon>Tylenchomorpha</taxon>
        <taxon>Tylenchoidea</taxon>
        <taxon>Meloidogynidae</taxon>
        <taxon>Meloidogyninae</taxon>
        <taxon>Meloidogyne</taxon>
    </lineage>
</organism>
<protein>
    <submittedName>
        <fullName evidence="3">DUF4206 domain-containing protein</fullName>
    </submittedName>
</protein>
<feature type="domain" description="Rubicon Homology" evidence="2">
    <location>
        <begin position="358"/>
        <end position="584"/>
    </location>
</feature>
<keyword evidence="4" id="KW-1185">Reference proteome</keyword>
<dbReference type="PANTHER" id="PTHR45971:SF1">
    <property type="entry name" value="RUBICON, ISOFORM A"/>
    <property type="match status" value="1"/>
</dbReference>
<dbReference type="Proteomes" id="UP000605970">
    <property type="component" value="Unassembled WGS sequence"/>
</dbReference>
<sequence>MFTGYGHQGSSRYQNNRLSLSLTPSFPILISSDIAFIKENTIAAHPSRILSNSVLLDEELNSESRPKIFDGTTDNLLWDSLSLISNESAISAGSCVEKNVERQLIDEQKVCLQLSDYLIHSMEEIQWKEMIANIDFDEDVDPHLYLKQFPILRSNSISSKSETTSKASSDVLNYRFEEGRSVFYFESSQEVCSQQPCTSRDIQEVLTINDPMNNKEPSTSSYISSSQKSSNLARHKFDNENDLRKEGKVFKDELKLFQPHRINANNLRDLVVAMADTVTMQNSTKLAEIIRRISDITPPTNLKILTGSSLHKSWRPPRKKFIFDVVKHNDFLTQMALQKHHCAGCGHKFDKFSTRHAQFCYYYSRLFCPCCHQGSKSRLPARILSDWNLKFYPVCDTAYGFIKENEDQPVFNVRLINPQLYKKVKNLRRFRKLRIKVAHMWPFVQLCKIAGELITENGILRTMFTSIPKRFRSPESIDIYSLVDFERIANKNLLEFLEPLVKMGAAHIENCDFCRQQAFFCQICMDPKDLLFPFQLERCYRCDGCGSLSHKRCYRMASKRSVSSSCENELDIPCEKCERIRHNKLRMQRTATPSLE</sequence>
<dbReference type="GO" id="GO:1901981">
    <property type="term" value="F:phosphatidylinositol phosphate binding"/>
    <property type="evidence" value="ECO:0007669"/>
    <property type="project" value="TreeGrafter"/>
</dbReference>
<dbReference type="InterPro" id="IPR052428">
    <property type="entry name" value="Autophagy_HostDef_Reg"/>
</dbReference>
<dbReference type="EMBL" id="JABEBT010000003">
    <property type="protein sequence ID" value="KAF7639713.1"/>
    <property type="molecule type" value="Genomic_DNA"/>
</dbReference>
<evidence type="ECO:0000259" key="2">
    <source>
        <dbReference type="SMART" id="SM01175"/>
    </source>
</evidence>
<feature type="region of interest" description="Disordered" evidence="1">
    <location>
        <begin position="210"/>
        <end position="238"/>
    </location>
</feature>
<dbReference type="AlphaFoldDB" id="A0A8T0A443"/>
<name>A0A8T0A443_9BILA</name>
<evidence type="ECO:0000313" key="4">
    <source>
        <dbReference type="Proteomes" id="UP000605970"/>
    </source>
</evidence>
<dbReference type="InterPro" id="IPR025258">
    <property type="entry name" value="RH_dom"/>
</dbReference>
<dbReference type="Pfam" id="PF13901">
    <property type="entry name" value="RH_dom"/>
    <property type="match status" value="1"/>
</dbReference>